<gene>
    <name evidence="1" type="ORF">OWV82_021301</name>
</gene>
<protein>
    <submittedName>
        <fullName evidence="1">BAG family molecular chaperone regulator 4</fullName>
    </submittedName>
</protein>
<name>A0ACC1WYZ6_MELAZ</name>
<evidence type="ECO:0000313" key="2">
    <source>
        <dbReference type="Proteomes" id="UP001164539"/>
    </source>
</evidence>
<comment type="caution">
    <text evidence="1">The sequence shown here is derived from an EMBL/GenBank/DDBJ whole genome shotgun (WGS) entry which is preliminary data.</text>
</comment>
<accession>A0ACC1WYZ6</accession>
<reference evidence="1 2" key="1">
    <citation type="journal article" date="2023" name="Science">
        <title>Complex scaffold remodeling in plant triterpene biosynthesis.</title>
        <authorList>
            <person name="De La Pena R."/>
            <person name="Hodgson H."/>
            <person name="Liu J.C."/>
            <person name="Stephenson M.J."/>
            <person name="Martin A.C."/>
            <person name="Owen C."/>
            <person name="Harkess A."/>
            <person name="Leebens-Mack J."/>
            <person name="Jimenez L.E."/>
            <person name="Osbourn A."/>
            <person name="Sattely E.S."/>
        </authorList>
    </citation>
    <scope>NUCLEOTIDE SEQUENCE [LARGE SCALE GENOMIC DNA]</scope>
    <source>
        <strain evidence="2">cv. JPN11</strain>
        <tissue evidence="1">Leaf</tissue>
    </source>
</reference>
<keyword evidence="2" id="KW-1185">Reference proteome</keyword>
<sequence length="245" mass="27415">MKNLKNESSKNDQLDWEMRPGGMLVQKRDDDNHDQDQDRDRDHHDGGAGSRGPMVKINVAHGPTQYEVHVPAQSTFGDLKKAIAEKTGLEPQEQKVLFRGKEKEDSEHLHVSGVKDKSKGVREEVDKLSERVAALEVAVNGGNKLSVKEFDASAELLMRELLKLDGIEAEGEAKVQRKAEVRRVQKLHETLDNLKAKNSNPFINNSNDVKVTTQWETFDSGVGSLNPPPSVPSSTTINEDWERFD</sequence>
<evidence type="ECO:0000313" key="1">
    <source>
        <dbReference type="EMBL" id="KAJ4704380.1"/>
    </source>
</evidence>
<organism evidence="1 2">
    <name type="scientific">Melia azedarach</name>
    <name type="common">Chinaberry tree</name>
    <dbReference type="NCBI Taxonomy" id="155640"/>
    <lineage>
        <taxon>Eukaryota</taxon>
        <taxon>Viridiplantae</taxon>
        <taxon>Streptophyta</taxon>
        <taxon>Embryophyta</taxon>
        <taxon>Tracheophyta</taxon>
        <taxon>Spermatophyta</taxon>
        <taxon>Magnoliopsida</taxon>
        <taxon>eudicotyledons</taxon>
        <taxon>Gunneridae</taxon>
        <taxon>Pentapetalae</taxon>
        <taxon>rosids</taxon>
        <taxon>malvids</taxon>
        <taxon>Sapindales</taxon>
        <taxon>Meliaceae</taxon>
        <taxon>Melia</taxon>
    </lineage>
</organism>
<dbReference type="EMBL" id="CM051405">
    <property type="protein sequence ID" value="KAJ4704380.1"/>
    <property type="molecule type" value="Genomic_DNA"/>
</dbReference>
<dbReference type="Proteomes" id="UP001164539">
    <property type="component" value="Chromosome 12"/>
</dbReference>
<proteinExistence type="predicted"/>